<feature type="compositionally biased region" description="Low complexity" evidence="4">
    <location>
        <begin position="1175"/>
        <end position="1189"/>
    </location>
</feature>
<comment type="caution">
    <text evidence="6">The sequence shown here is derived from an EMBL/GenBank/DDBJ whole genome shotgun (WGS) entry which is preliminary data.</text>
</comment>
<dbReference type="PANTHER" id="PTHR42748">
    <property type="entry name" value="NITROGEN METABOLITE REPRESSION PROTEIN NMRA FAMILY MEMBER"/>
    <property type="match status" value="1"/>
</dbReference>
<keyword evidence="2" id="KW-0521">NADP</keyword>
<evidence type="ECO:0000313" key="6">
    <source>
        <dbReference type="EMBL" id="CAE7170553.1"/>
    </source>
</evidence>
<accession>A0A812ISL0</accession>
<evidence type="ECO:0000256" key="3">
    <source>
        <dbReference type="PROSITE-ProRule" id="PRU00239"/>
    </source>
</evidence>
<dbReference type="InterPro" id="IPR001300">
    <property type="entry name" value="Peptidase_C2_calpain_cat"/>
</dbReference>
<dbReference type="Pfam" id="PF00648">
    <property type="entry name" value="Peptidase_C2"/>
    <property type="match status" value="1"/>
</dbReference>
<dbReference type="Pfam" id="PF05368">
    <property type="entry name" value="NmrA"/>
    <property type="match status" value="2"/>
</dbReference>
<feature type="domain" description="Calpain catalytic" evidence="5">
    <location>
        <begin position="692"/>
        <end position="787"/>
    </location>
</feature>
<organism evidence="6 7">
    <name type="scientific">Symbiodinium pilosum</name>
    <name type="common">Dinoflagellate</name>
    <dbReference type="NCBI Taxonomy" id="2952"/>
    <lineage>
        <taxon>Eukaryota</taxon>
        <taxon>Sar</taxon>
        <taxon>Alveolata</taxon>
        <taxon>Dinophyceae</taxon>
        <taxon>Suessiales</taxon>
        <taxon>Symbiodiniaceae</taxon>
        <taxon>Symbiodinium</taxon>
    </lineage>
</organism>
<dbReference type="CDD" id="cd05251">
    <property type="entry name" value="NmrA_like_SDR_a"/>
    <property type="match status" value="1"/>
</dbReference>
<feature type="compositionally biased region" description="Basic and acidic residues" evidence="4">
    <location>
        <begin position="1963"/>
        <end position="1979"/>
    </location>
</feature>
<dbReference type="InterPro" id="IPR008030">
    <property type="entry name" value="NmrA-like"/>
</dbReference>
<feature type="region of interest" description="Disordered" evidence="4">
    <location>
        <begin position="1093"/>
        <end position="1120"/>
    </location>
</feature>
<evidence type="ECO:0000256" key="2">
    <source>
        <dbReference type="ARBA" id="ARBA00022857"/>
    </source>
</evidence>
<dbReference type="Gene3D" id="3.90.70.10">
    <property type="entry name" value="Cysteine proteinases"/>
    <property type="match status" value="1"/>
</dbReference>
<dbReference type="Proteomes" id="UP000649617">
    <property type="component" value="Unassembled WGS sequence"/>
</dbReference>
<dbReference type="GO" id="GO:0006508">
    <property type="term" value="P:proteolysis"/>
    <property type="evidence" value="ECO:0007669"/>
    <property type="project" value="InterPro"/>
</dbReference>
<proteinExistence type="inferred from homology"/>
<evidence type="ECO:0000259" key="5">
    <source>
        <dbReference type="PROSITE" id="PS50203"/>
    </source>
</evidence>
<protein>
    <submittedName>
        <fullName evidence="6">NMRAL1 protein</fullName>
    </submittedName>
</protein>
<evidence type="ECO:0000256" key="4">
    <source>
        <dbReference type="SAM" id="MobiDB-lite"/>
    </source>
</evidence>
<dbReference type="OrthoDB" id="425705at2759"/>
<keyword evidence="7" id="KW-1185">Reference proteome</keyword>
<dbReference type="SMART" id="SM00230">
    <property type="entry name" value="CysPc"/>
    <property type="match status" value="1"/>
</dbReference>
<dbReference type="InterPro" id="IPR038765">
    <property type="entry name" value="Papain-like_cys_pep_sf"/>
</dbReference>
<dbReference type="InterPro" id="IPR036291">
    <property type="entry name" value="NAD(P)-bd_dom_sf"/>
</dbReference>
<feature type="region of interest" description="Disordered" evidence="4">
    <location>
        <begin position="1170"/>
        <end position="1197"/>
    </location>
</feature>
<dbReference type="PANTHER" id="PTHR42748:SF7">
    <property type="entry name" value="NMRA LIKE REDOX SENSOR 1-RELATED"/>
    <property type="match status" value="1"/>
</dbReference>
<feature type="region of interest" description="Disordered" evidence="4">
    <location>
        <begin position="1814"/>
        <end position="1849"/>
    </location>
</feature>
<gene>
    <name evidence="6" type="primary">NMRAL1</name>
    <name evidence="6" type="ORF">SPIL2461_LOCUS705</name>
</gene>
<name>A0A812ISL0_SYMPI</name>
<dbReference type="PROSITE" id="PS50203">
    <property type="entry name" value="CALPAIN_CAT"/>
    <property type="match status" value="1"/>
</dbReference>
<sequence length="2487" mass="276982">MGSAFSGPPVVVFDAISTEGNAVSRSLLKHRWKVRAVVPDVTSFEAQRLQQLGAEVVQHASDVNGLAKLLDGAHGAYFTLDSLSVSARGVQLAVKKFAAAAKQAKLQHVIWSTSEDTCAIIPSESTSLPLDKSRCRVPLFDGRGRSDHYFSEAEVPTTFLVTSFLYENFFDFEALGLAPRRFQDGKLVVELPIEKPMPLVSADDIGNCVDGILRQGKDMVGKYVPACGDILTGPQIAEVFSEYLGEEVTFRYLPPADFRTKHASKSEALGPMFQYFADCNQEACKIRNITRTRELVAVQPFREWFSSGTDHVQALRRNSKVIVVFGATGAQGGALVRAILQDPQRSFAVRAVSRNACSRASRALADLGAEVFQCNIDDKEQVKAAMNGAYGAFCITFFWDHFSPEKERVHAKIYAEAAAEMQVHHVIWSTAEDTRQIVPPHDSRIPRLQKGSVVPMFDGKGGSEKFFHNLHLPVTFLIPAFYFENLITFAMVPRNVSEHRTFMLPMKTRPLPLVAAEDIGVCAYSIFQSSDRFIGHCVPVCSELLTGPEIADQLSHALGTSISFKCADQGEYCSSGILAADYWYNAFQYCRYYNDSCVNIRNPAKSKELNPGMQDLKTWLSRNKMLLGRNEPGAGQVLPHQQWESSQSDDSDDDDLIWSKLLSCKEAGYLLGAGCSEEGCEKSKTHIVEEMGLQAPHAYGILDFAEVALEGQTARLVKIRNPWGQNAPRTWKGKWGKDWPGWTPELQKQLGIINSSGVLMDDPMSIFWMAFEDVKEYFAQVEICRVHHNWHEVRESAWLPSGVGAGQAFDLMVEERSNVDVAFWQERHVLREGALGAHCTNLDVGLVVVRVRGSAGSEAFELVDVALRSFDDCVSVEVILEAGLRYRVIPISLALLHGTAPRKGILAVHSVKRVRLSRIESSWRQVAMGLCHAVKKRGRCWSHPRNAGVKYRHQFEPGGCNFVVENSSSQAVAIQADAAESMGCTFSRAEKGIVARIPPYSQRLVLALTFSPEAGFSSASIQPQMVPLEMSPEHDPCDVDDVWELSWWFKCYPFVTDIAGRKQVDNICIGAAEQGGDLGTDYQATDPWQETWGRRSSLDSASTSAGGGEQTKQPDAATSGKWWETPLGWTWGESLDQAIEWAIERKWFSPTKEFCKWWSEQNTAVKADSVSVTASEEGNSTSSTTTSKKNSGKELVPEYDGASSMREYQRRVRLFESTTSIDKCFQAGRLVERMSGQAWKATETLDIASLKCDEGVQILLDHMWAELEPLEFVRVFKTLHGFYEQFKRQRGQDVIAYDSAFRAQVKLLEEVGAGIEGLTKGYWFLAKAEISEDMRQKIVSASGGSYEYEKLRDALAAISPTVSRSDGQTEREAGQSRLWKGRRFDHRVNMVGDFGDDDSENEALAIEAEAQDEMAMAEAMEQEASVLMTQAAKRRSMVERARGFQKAESTEECPYYEETKKKKDKSAFITENEPGEGNHTAFVVGQASSEEDDDNDDDEAFLAHGTGLGQRCLREESIGLGLSDTCCAKTVAGQEWVATHVAKLKQRGLPYKDITEREPFRFGGGPKVFSSKALVFPLCIPGCKLPVLLRTSIVDQEVPLLISRSALQAMGMIMNLVDGSMKFEKLGCETALVTTSTGHVGFSIMAAETCHWGDKLDWSTVDREKEAEIFFVCESEGTTRLRKQEYIDRILESPKVTLAAADLQSMSLDRLKEIYRTLKPKKEAGPLPAGWKRGTVETLRNFYIEKVLVYYLREQDNHWQGWTKSRFILEIEMYEADIMEELALTGTSAAMTKGTFPLLIDGKPTAVVMAAMEKQQRDKDGPTVPPEMARKGGYAKSPEACVGDSQGSWENVSDRMATEDKGDQKFNVNLTAAELKALNERRKTKCEAPGVKEPGEWKPRPLSRGEIEARISKARVEKKIMKRGVAKRLMGNAYSILLTLSAVASGICGGGAEELNNVQRQQQRRDVAMEDDGRPHEEGGARLCEEGVGFNVPSGQAHFQAGKIEKHNQILKNMMEGVVKHAHVTGNEIEDAVKETCMAKNSLTREHGFSPVSLVFGREPRYAGEVYEDGAPASYHFSVAERESELARKVRFRYLAKLEFIKHQTRSMLSRTLHNRTRVCLHPKIGDRVFFWRESRNRKSGEQITNWIGPSCVIGLHKRNAWVTFGGRCFLIAPEHLRYANEEESIMLEPEMQKALQAFRRAPEGASYDDLTGQAGEVKVDAPTIQKVIFMTFLHLCGESTGDPLYMEQPVEGIPGMEGKVRCCGKEVCVEERNGSQCIVLKQKDFVIGKLDPIPLSADRKRQADSTANGQERTDFRSTIGSLQWLSAQSRPDIAFEVNQLQKRVPDLRVFDLMRANALVREVKSSDSVELVFENLGKECEIVVFHDAALFNSVGVELETQDADQVLLSDKEKRLVYSQKGVLVGCVRKGSTASQGSKAMNIIEWKSSTNKRVIESSFAAESHAAVVCEFDENEWQERDAVRVTDPI</sequence>
<feature type="region of interest" description="Disordered" evidence="4">
    <location>
        <begin position="1958"/>
        <end position="1979"/>
    </location>
</feature>
<comment type="caution">
    <text evidence="3">Lacks conserved residue(s) required for the propagation of feature annotation.</text>
</comment>
<dbReference type="InterPro" id="IPR051164">
    <property type="entry name" value="NmrA-like_oxidored"/>
</dbReference>
<reference evidence="6" key="1">
    <citation type="submission" date="2021-02" db="EMBL/GenBank/DDBJ databases">
        <authorList>
            <person name="Dougan E. K."/>
            <person name="Rhodes N."/>
            <person name="Thang M."/>
            <person name="Chan C."/>
        </authorList>
    </citation>
    <scope>NUCLEOTIDE SEQUENCE</scope>
</reference>
<dbReference type="GO" id="GO:0004198">
    <property type="term" value="F:calcium-dependent cysteine-type endopeptidase activity"/>
    <property type="evidence" value="ECO:0007669"/>
    <property type="project" value="InterPro"/>
</dbReference>
<evidence type="ECO:0000313" key="7">
    <source>
        <dbReference type="Proteomes" id="UP000649617"/>
    </source>
</evidence>
<dbReference type="SUPFAM" id="SSF54001">
    <property type="entry name" value="Cysteine proteinases"/>
    <property type="match status" value="1"/>
</dbReference>
<dbReference type="Gene3D" id="3.90.25.10">
    <property type="entry name" value="UDP-galactose 4-epimerase, domain 1"/>
    <property type="match status" value="2"/>
</dbReference>
<evidence type="ECO:0000256" key="1">
    <source>
        <dbReference type="ARBA" id="ARBA00006328"/>
    </source>
</evidence>
<dbReference type="Gene3D" id="3.40.50.720">
    <property type="entry name" value="NAD(P)-binding Rossmann-like Domain"/>
    <property type="match status" value="2"/>
</dbReference>
<comment type="similarity">
    <text evidence="1">Belongs to the NmrA-type oxidoreductase family.</text>
</comment>
<dbReference type="EMBL" id="CAJNIZ010000603">
    <property type="protein sequence ID" value="CAE7170553.1"/>
    <property type="molecule type" value="Genomic_DNA"/>
</dbReference>
<dbReference type="SUPFAM" id="SSF51735">
    <property type="entry name" value="NAD(P)-binding Rossmann-fold domains"/>
    <property type="match status" value="2"/>
</dbReference>